<reference evidence="1 2" key="1">
    <citation type="submission" date="2023-06" db="EMBL/GenBank/DDBJ databases">
        <authorList>
            <person name="Oyuntsetseg B."/>
            <person name="Kim S.B."/>
        </authorList>
    </citation>
    <scope>NUCLEOTIDE SEQUENCE [LARGE SCALE GENOMIC DNA]</scope>
    <source>
        <strain evidence="1 2">4-36</strain>
    </source>
</reference>
<dbReference type="RefSeq" id="WP_285994127.1">
    <property type="nucleotide sequence ID" value="NZ_CP127295.1"/>
</dbReference>
<protein>
    <submittedName>
        <fullName evidence="1">AraC family transcriptional regulator</fullName>
    </submittedName>
</protein>
<dbReference type="AlphaFoldDB" id="A0A9Y2JH64"/>
<keyword evidence="2" id="KW-1185">Reference proteome</keyword>
<dbReference type="Gene3D" id="1.10.10.60">
    <property type="entry name" value="Homeodomain-like"/>
    <property type="match status" value="1"/>
</dbReference>
<evidence type="ECO:0000313" key="2">
    <source>
        <dbReference type="Proteomes" id="UP001239397"/>
    </source>
</evidence>
<proteinExistence type="predicted"/>
<dbReference type="SUPFAM" id="SSF46689">
    <property type="entry name" value="Homeodomain-like"/>
    <property type="match status" value="1"/>
</dbReference>
<dbReference type="Proteomes" id="UP001239397">
    <property type="component" value="Chromosome"/>
</dbReference>
<dbReference type="KEGG" id="amog:QRX60_26395"/>
<evidence type="ECO:0000313" key="1">
    <source>
        <dbReference type="EMBL" id="WIX97624.1"/>
    </source>
</evidence>
<gene>
    <name evidence="1" type="ORF">QRX60_26395</name>
</gene>
<dbReference type="EMBL" id="CP127295">
    <property type="protein sequence ID" value="WIX97624.1"/>
    <property type="molecule type" value="Genomic_DNA"/>
</dbReference>
<dbReference type="InterPro" id="IPR009057">
    <property type="entry name" value="Homeodomain-like_sf"/>
</dbReference>
<accession>A0A9Y2JH64</accession>
<sequence length="83" mass="9331">MCLSLTTAAREHFRELALLRRVRDRIGREGIVDLEVLARDAGMTAEHLSRRFQLAYGCSPHGYQRLATAVRNREARGPEPAVA</sequence>
<name>A0A9Y2JH64_9PSEU</name>
<organism evidence="1 2">
    <name type="scientific">Amycolatopsis mongoliensis</name>
    <dbReference type="NCBI Taxonomy" id="715475"/>
    <lineage>
        <taxon>Bacteria</taxon>
        <taxon>Bacillati</taxon>
        <taxon>Actinomycetota</taxon>
        <taxon>Actinomycetes</taxon>
        <taxon>Pseudonocardiales</taxon>
        <taxon>Pseudonocardiaceae</taxon>
        <taxon>Amycolatopsis</taxon>
    </lineage>
</organism>